<protein>
    <submittedName>
        <fullName evidence="2">Uncharacterized protein</fullName>
    </submittedName>
</protein>
<feature type="region of interest" description="Disordered" evidence="1">
    <location>
        <begin position="1"/>
        <end position="43"/>
    </location>
</feature>
<feature type="compositionally biased region" description="Basic residues" evidence="1">
    <location>
        <begin position="1"/>
        <end position="40"/>
    </location>
</feature>
<sequence length="450" mass="47516">MRIPPRSRHPRERLPRRRHSSERLPRRRHSGERFSRRRRPGERFSRSLRPAALLGLGALITSAVTGVLAAGPAVPANAGCSPAWRLETPAHAASSVQDVQVLSAKDVRFTASIDFMWGGGMSESVWNGSAVTATGPQIPHQPKRGGFAGGHSSYDSPSSGWVLVTPGGGTGDVATTILGRWYGGRWTLYPGAVSSDPEKSRVRLSDVASVAPDDAWAVGDLDGNGALIEHWDGTEWKAVDNPGASSRGVQLWQVSASSAKDVWAVGFRRLPNAGAFVPYAQHYDGAKWSEVTMPEVGAPDGVASTVLAKGPNDVYVGGWRGSWGDWNGYKPLVMHWDGQKWSVDTGPAGVVSGGFMDGLYAPGPNDLWAVSGSAVLHRTGTAWTKVTPEGAQPGGPNVEGIHYFYTAVGGSGPTDVWAVGQAISTDPSPTPGTALASVHTALAHLTCGRK</sequence>
<name>A0ABV9U5P7_9ACTN</name>
<comment type="caution">
    <text evidence="2">The sequence shown here is derived from an EMBL/GenBank/DDBJ whole genome shotgun (WGS) entry which is preliminary data.</text>
</comment>
<evidence type="ECO:0000313" key="3">
    <source>
        <dbReference type="Proteomes" id="UP001595872"/>
    </source>
</evidence>
<evidence type="ECO:0000313" key="2">
    <source>
        <dbReference type="EMBL" id="MFC4911822.1"/>
    </source>
</evidence>
<organism evidence="2 3">
    <name type="scientific">Actinomadura gamaensis</name>
    <dbReference type="NCBI Taxonomy" id="1763541"/>
    <lineage>
        <taxon>Bacteria</taxon>
        <taxon>Bacillati</taxon>
        <taxon>Actinomycetota</taxon>
        <taxon>Actinomycetes</taxon>
        <taxon>Streptosporangiales</taxon>
        <taxon>Thermomonosporaceae</taxon>
        <taxon>Actinomadura</taxon>
    </lineage>
</organism>
<dbReference type="EMBL" id="JBHSIT010000010">
    <property type="protein sequence ID" value="MFC4911822.1"/>
    <property type="molecule type" value="Genomic_DNA"/>
</dbReference>
<evidence type="ECO:0000256" key="1">
    <source>
        <dbReference type="SAM" id="MobiDB-lite"/>
    </source>
</evidence>
<keyword evidence="3" id="KW-1185">Reference proteome</keyword>
<proteinExistence type="predicted"/>
<dbReference type="Proteomes" id="UP001595872">
    <property type="component" value="Unassembled WGS sequence"/>
</dbReference>
<dbReference type="RefSeq" id="WP_378261119.1">
    <property type="nucleotide sequence ID" value="NZ_JBHSIT010000010.1"/>
</dbReference>
<gene>
    <name evidence="2" type="ORF">ACFPCY_31265</name>
</gene>
<reference evidence="3" key="1">
    <citation type="journal article" date="2019" name="Int. J. Syst. Evol. Microbiol.">
        <title>The Global Catalogue of Microorganisms (GCM) 10K type strain sequencing project: providing services to taxonomists for standard genome sequencing and annotation.</title>
        <authorList>
            <consortium name="The Broad Institute Genomics Platform"/>
            <consortium name="The Broad Institute Genome Sequencing Center for Infectious Disease"/>
            <person name="Wu L."/>
            <person name="Ma J."/>
        </authorList>
    </citation>
    <scope>NUCLEOTIDE SEQUENCE [LARGE SCALE GENOMIC DNA]</scope>
    <source>
        <strain evidence="3">KLKA75</strain>
    </source>
</reference>
<accession>A0ABV9U5P7</accession>